<feature type="domain" description="GGDEF" evidence="2">
    <location>
        <begin position="184"/>
        <end position="320"/>
    </location>
</feature>
<dbReference type="Gene3D" id="3.30.70.270">
    <property type="match status" value="1"/>
</dbReference>
<dbReference type="PATRIC" id="fig|1423783.4.peg.1129"/>
<dbReference type="Pfam" id="PF00563">
    <property type="entry name" value="EAL"/>
    <property type="match status" value="1"/>
</dbReference>
<reference evidence="3 4" key="1">
    <citation type="journal article" date="2015" name="Genome Announc.">
        <title>Expanding the biotechnology potential of lactobacilli through comparative genomics of 213 strains and associated genera.</title>
        <authorList>
            <person name="Sun Z."/>
            <person name="Harris H.M."/>
            <person name="McCann A."/>
            <person name="Guo C."/>
            <person name="Argimon S."/>
            <person name="Zhang W."/>
            <person name="Yang X."/>
            <person name="Jeffery I.B."/>
            <person name="Cooney J.C."/>
            <person name="Kagawa T.F."/>
            <person name="Liu W."/>
            <person name="Song Y."/>
            <person name="Salvetti E."/>
            <person name="Wrobel A."/>
            <person name="Rasinkangas P."/>
            <person name="Parkhill J."/>
            <person name="Rea M.C."/>
            <person name="O'Sullivan O."/>
            <person name="Ritari J."/>
            <person name="Douillard F.P."/>
            <person name="Paul Ross R."/>
            <person name="Yang R."/>
            <person name="Briner A.E."/>
            <person name="Felis G.E."/>
            <person name="de Vos W.M."/>
            <person name="Barrangou R."/>
            <person name="Klaenhammer T.R."/>
            <person name="Caufield P.W."/>
            <person name="Cui Y."/>
            <person name="Zhang H."/>
            <person name="O'Toole P.W."/>
        </authorList>
    </citation>
    <scope>NUCLEOTIDE SEQUENCE [LARGE SCALE GENOMIC DNA]</scope>
    <source>
        <strain evidence="3 4">DSM 15945</strain>
    </source>
</reference>
<dbReference type="PANTHER" id="PTHR45138:SF9">
    <property type="entry name" value="DIGUANYLATE CYCLASE DGCM-RELATED"/>
    <property type="match status" value="1"/>
</dbReference>
<dbReference type="EMBL" id="AZFJ01000049">
    <property type="protein sequence ID" value="KRL85704.1"/>
    <property type="molecule type" value="Genomic_DNA"/>
</dbReference>
<accession>A0A0R1U389</accession>
<name>A0A0R1U389_9LACO</name>
<dbReference type="PROSITE" id="PS50887">
    <property type="entry name" value="GGDEF"/>
    <property type="match status" value="1"/>
</dbReference>
<dbReference type="Pfam" id="PF00990">
    <property type="entry name" value="GGDEF"/>
    <property type="match status" value="1"/>
</dbReference>
<evidence type="ECO:0000256" key="1">
    <source>
        <dbReference type="SAM" id="Phobius"/>
    </source>
</evidence>
<keyword evidence="1" id="KW-0472">Membrane</keyword>
<dbReference type="InterPro" id="IPR000160">
    <property type="entry name" value="GGDEF_dom"/>
</dbReference>
<proteinExistence type="predicted"/>
<sequence>MVTIGLAVVLQGIIFSASSGQHLYMSLQLLIISYPVLEDNISGAHYALRWGIILAFWWANHPWFSSITVVMDLLLILLAVIVYRFREQVHYEWWANSAFALLLCCMYWFRMGDTTLGLQFRYEVLFLIMNGYAFMTWTHDRREAQAKAELAAQVNYDTLTNAGSLAMFRADAYAAFVDAQRQHCDMTVLTMDVDSFKNVNDTFGHSAGDAALIHMAALLEDFLQDVDANYRLYRTGGEEFAVLLPGQNTEQFMPTAQQCIETVRRARFDYHGRSNRLTVSMGMTEVHPGDRNVEDVIQRADHNMYLSKQRGRDCITVNGDTPETSHLREVTMTYTFFTQPIVNINTSDVFASELRLRTYEDGEWRPPVNFDISAASFTHILTHVADQLSVKRLNGDFSLTELQTPAIRDGLVQFIRQAAVTFTIEITNITDRATFIRVAQQYHQLGFQMALANSGWDISYTDACAVIAEVDMIKFTMDQPGPDGYTPAQYTKVSEWRNLAASHDIPFIMHGIDSDTDLKLARGLGIQYGQGYYFSRSVLPRIV</sequence>
<gene>
    <name evidence="3" type="ORF">FC50_GL001090</name>
</gene>
<organism evidence="3 4">
    <name type="scientific">Lacticaseibacillus pantheris DSM 15945 = JCM 12539 = NBRC 106106</name>
    <dbReference type="NCBI Taxonomy" id="1423783"/>
    <lineage>
        <taxon>Bacteria</taxon>
        <taxon>Bacillati</taxon>
        <taxon>Bacillota</taxon>
        <taxon>Bacilli</taxon>
        <taxon>Lactobacillales</taxon>
        <taxon>Lactobacillaceae</taxon>
        <taxon>Lacticaseibacillus</taxon>
    </lineage>
</organism>
<dbReference type="InterPro" id="IPR035919">
    <property type="entry name" value="EAL_sf"/>
</dbReference>
<evidence type="ECO:0000313" key="3">
    <source>
        <dbReference type="EMBL" id="KRL85704.1"/>
    </source>
</evidence>
<evidence type="ECO:0000259" key="2">
    <source>
        <dbReference type="PROSITE" id="PS50887"/>
    </source>
</evidence>
<dbReference type="CDD" id="cd01949">
    <property type="entry name" value="GGDEF"/>
    <property type="match status" value="1"/>
</dbReference>
<dbReference type="PANTHER" id="PTHR45138">
    <property type="entry name" value="REGULATORY COMPONENTS OF SENSORY TRANSDUCTION SYSTEM"/>
    <property type="match status" value="1"/>
</dbReference>
<dbReference type="SUPFAM" id="SSF141868">
    <property type="entry name" value="EAL domain-like"/>
    <property type="match status" value="1"/>
</dbReference>
<evidence type="ECO:0000313" key="4">
    <source>
        <dbReference type="Proteomes" id="UP000051922"/>
    </source>
</evidence>
<dbReference type="Gene3D" id="3.20.20.450">
    <property type="entry name" value="EAL domain"/>
    <property type="match status" value="1"/>
</dbReference>
<dbReference type="Proteomes" id="UP000051922">
    <property type="component" value="Unassembled WGS sequence"/>
</dbReference>
<keyword evidence="1" id="KW-0812">Transmembrane</keyword>
<comment type="caution">
    <text evidence="3">The sequence shown here is derived from an EMBL/GenBank/DDBJ whole genome shotgun (WGS) entry which is preliminary data.</text>
</comment>
<dbReference type="SMART" id="SM00267">
    <property type="entry name" value="GGDEF"/>
    <property type="match status" value="1"/>
</dbReference>
<dbReference type="GO" id="GO:0052621">
    <property type="term" value="F:diguanylate cyclase activity"/>
    <property type="evidence" value="ECO:0007669"/>
    <property type="project" value="TreeGrafter"/>
</dbReference>
<dbReference type="InterPro" id="IPR043128">
    <property type="entry name" value="Rev_trsase/Diguanyl_cyclase"/>
</dbReference>
<dbReference type="SMART" id="SM00052">
    <property type="entry name" value="EAL"/>
    <property type="match status" value="1"/>
</dbReference>
<dbReference type="InterPro" id="IPR001633">
    <property type="entry name" value="EAL_dom"/>
</dbReference>
<dbReference type="SUPFAM" id="SSF55073">
    <property type="entry name" value="Nucleotide cyclase"/>
    <property type="match status" value="1"/>
</dbReference>
<dbReference type="InterPro" id="IPR050469">
    <property type="entry name" value="Diguanylate_Cyclase"/>
</dbReference>
<dbReference type="InterPro" id="IPR029787">
    <property type="entry name" value="Nucleotide_cyclase"/>
</dbReference>
<feature type="transmembrane region" description="Helical" evidence="1">
    <location>
        <begin position="67"/>
        <end position="85"/>
    </location>
</feature>
<dbReference type="AlphaFoldDB" id="A0A0R1U389"/>
<protein>
    <recommendedName>
        <fullName evidence="2">GGDEF domain-containing protein</fullName>
    </recommendedName>
</protein>
<feature type="transmembrane region" description="Helical" evidence="1">
    <location>
        <begin position="91"/>
        <end position="108"/>
    </location>
</feature>
<keyword evidence="4" id="KW-1185">Reference proteome</keyword>
<dbReference type="STRING" id="1423783.FC50_GL001090"/>
<keyword evidence="1" id="KW-1133">Transmembrane helix</keyword>
<dbReference type="NCBIfam" id="TIGR00254">
    <property type="entry name" value="GGDEF"/>
    <property type="match status" value="1"/>
</dbReference>